<keyword evidence="2" id="KW-0548">Nucleotidyltransferase</keyword>
<evidence type="ECO:0000256" key="5">
    <source>
        <dbReference type="ARBA" id="ARBA00022801"/>
    </source>
</evidence>
<evidence type="ECO:0000256" key="6">
    <source>
        <dbReference type="ARBA" id="ARBA00022918"/>
    </source>
</evidence>
<evidence type="ECO:0000313" key="10">
    <source>
        <dbReference type="WBParaSite" id="HDID_0001001701-mRNA-1"/>
    </source>
</evidence>
<evidence type="ECO:0000313" key="9">
    <source>
        <dbReference type="Proteomes" id="UP000274504"/>
    </source>
</evidence>
<evidence type="ECO:0000313" key="8">
    <source>
        <dbReference type="EMBL" id="VDL62526.1"/>
    </source>
</evidence>
<dbReference type="GO" id="GO:0003964">
    <property type="term" value="F:RNA-directed DNA polymerase activity"/>
    <property type="evidence" value="ECO:0007669"/>
    <property type="project" value="UniProtKB-KW"/>
</dbReference>
<name>A0A0R3SWF9_HYMDI</name>
<evidence type="ECO:0000256" key="3">
    <source>
        <dbReference type="ARBA" id="ARBA00022722"/>
    </source>
</evidence>
<evidence type="ECO:0000256" key="4">
    <source>
        <dbReference type="ARBA" id="ARBA00022759"/>
    </source>
</evidence>
<organism evidence="10">
    <name type="scientific">Hymenolepis diminuta</name>
    <name type="common">Rat tapeworm</name>
    <dbReference type="NCBI Taxonomy" id="6216"/>
    <lineage>
        <taxon>Eukaryota</taxon>
        <taxon>Metazoa</taxon>
        <taxon>Spiralia</taxon>
        <taxon>Lophotrochozoa</taxon>
        <taxon>Platyhelminthes</taxon>
        <taxon>Cestoda</taxon>
        <taxon>Eucestoda</taxon>
        <taxon>Cyclophyllidea</taxon>
        <taxon>Hymenolepididae</taxon>
        <taxon>Hymenolepis</taxon>
    </lineage>
</organism>
<dbReference type="GO" id="GO:0004519">
    <property type="term" value="F:endonuclease activity"/>
    <property type="evidence" value="ECO:0007669"/>
    <property type="project" value="UniProtKB-KW"/>
</dbReference>
<proteinExistence type="predicted"/>
<keyword evidence="4" id="KW-0255">Endonuclease</keyword>
<dbReference type="OrthoDB" id="6285866at2759"/>
<keyword evidence="5" id="KW-0378">Hydrolase</keyword>
<keyword evidence="6" id="KW-0695">RNA-directed DNA polymerase</keyword>
<feature type="domain" description="Reverse transcriptase RNase H-like" evidence="7">
    <location>
        <begin position="6"/>
        <end position="58"/>
    </location>
</feature>
<reference evidence="10" key="1">
    <citation type="submission" date="2017-02" db="UniProtKB">
        <authorList>
            <consortium name="WormBaseParasite"/>
        </authorList>
    </citation>
    <scope>IDENTIFICATION</scope>
</reference>
<evidence type="ECO:0000256" key="1">
    <source>
        <dbReference type="ARBA" id="ARBA00022679"/>
    </source>
</evidence>
<dbReference type="GO" id="GO:0016787">
    <property type="term" value="F:hydrolase activity"/>
    <property type="evidence" value="ECO:0007669"/>
    <property type="project" value="UniProtKB-KW"/>
</dbReference>
<reference evidence="8 9" key="2">
    <citation type="submission" date="2018-11" db="EMBL/GenBank/DDBJ databases">
        <authorList>
            <consortium name="Pathogen Informatics"/>
        </authorList>
    </citation>
    <scope>NUCLEOTIDE SEQUENCE [LARGE SCALE GENOMIC DNA]</scope>
</reference>
<dbReference type="AlphaFoldDB" id="A0A0R3SWF9"/>
<sequence length="88" mass="10349">MQHIRQRTTGYIFSSQTFRNILEGRQFINLTDHKPLTYTSQSSTDRRFPREIRHLDFIVQFTNDIRYIEGGSNVVAVAMSRTELCSHI</sequence>
<protein>
    <submittedName>
        <fullName evidence="10">Reverse transcriptase RNase H-like domain-containing protein</fullName>
    </submittedName>
</protein>
<evidence type="ECO:0000256" key="2">
    <source>
        <dbReference type="ARBA" id="ARBA00022695"/>
    </source>
</evidence>
<accession>A0A0R3SWF9</accession>
<evidence type="ECO:0000259" key="7">
    <source>
        <dbReference type="Pfam" id="PF17917"/>
    </source>
</evidence>
<gene>
    <name evidence="8" type="ORF">HDID_LOCUS10015</name>
</gene>
<dbReference type="EMBL" id="UYSG01011487">
    <property type="protein sequence ID" value="VDL62526.1"/>
    <property type="molecule type" value="Genomic_DNA"/>
</dbReference>
<keyword evidence="1" id="KW-0808">Transferase</keyword>
<dbReference type="Pfam" id="PF17917">
    <property type="entry name" value="RT_RNaseH"/>
    <property type="match status" value="1"/>
</dbReference>
<dbReference type="WBParaSite" id="HDID_0001001701-mRNA-1">
    <property type="protein sequence ID" value="HDID_0001001701-mRNA-1"/>
    <property type="gene ID" value="HDID_0001001701"/>
</dbReference>
<dbReference type="Proteomes" id="UP000274504">
    <property type="component" value="Unassembled WGS sequence"/>
</dbReference>
<dbReference type="InterPro" id="IPR041373">
    <property type="entry name" value="RT_RNaseH"/>
</dbReference>
<dbReference type="STRING" id="6216.A0A0R3SWF9"/>
<keyword evidence="3" id="KW-0540">Nuclease</keyword>